<dbReference type="FunFam" id="3.40.50.300:FF:000072">
    <property type="entry name" value="Transcription termination factor Rho"/>
    <property type="match status" value="1"/>
</dbReference>
<evidence type="ECO:0000256" key="2">
    <source>
        <dbReference type="ARBA" id="ARBA00022741"/>
    </source>
</evidence>
<evidence type="ECO:0000256" key="3">
    <source>
        <dbReference type="ARBA" id="ARBA00022801"/>
    </source>
</evidence>
<dbReference type="GO" id="GO:0005524">
    <property type="term" value="F:ATP binding"/>
    <property type="evidence" value="ECO:0007669"/>
    <property type="project" value="UniProtKB-UniRule"/>
</dbReference>
<keyword evidence="8 9" id="KW-0804">Transcription</keyword>
<evidence type="ECO:0000256" key="6">
    <source>
        <dbReference type="ARBA" id="ARBA00022884"/>
    </source>
</evidence>
<dbReference type="SMART" id="SM00959">
    <property type="entry name" value="Rho_N"/>
    <property type="match status" value="1"/>
</dbReference>
<dbReference type="Pfam" id="PF07498">
    <property type="entry name" value="Rho_N"/>
    <property type="match status" value="1"/>
</dbReference>
<dbReference type="GO" id="GO:0004386">
    <property type="term" value="F:helicase activity"/>
    <property type="evidence" value="ECO:0007669"/>
    <property type="project" value="UniProtKB-UniRule"/>
</dbReference>
<dbReference type="InterPro" id="IPR036269">
    <property type="entry name" value="Rho_N_sf"/>
</dbReference>
<dbReference type="FunFam" id="2.40.50.140:FF:000010">
    <property type="entry name" value="Transcription termination factor Rho"/>
    <property type="match status" value="1"/>
</dbReference>
<feature type="region of interest" description="RNA-binding 2" evidence="9">
    <location>
        <begin position="284"/>
        <end position="288"/>
    </location>
</feature>
<dbReference type="Proteomes" id="UP000295793">
    <property type="component" value="Unassembled WGS sequence"/>
</dbReference>
<dbReference type="OrthoDB" id="9805197at2"/>
<name>A0A4R3IC83_9GAMM</name>
<dbReference type="SUPFAM" id="SSF68912">
    <property type="entry name" value="Rho N-terminal domain-like"/>
    <property type="match status" value="1"/>
</dbReference>
<dbReference type="InterPro" id="IPR000194">
    <property type="entry name" value="ATPase_F1/V1/A1_a/bsu_nucl-bd"/>
</dbReference>
<keyword evidence="14" id="KW-1185">Reference proteome</keyword>
<dbReference type="PROSITE" id="PS51856">
    <property type="entry name" value="RHO_RNA_BD"/>
    <property type="match status" value="1"/>
</dbReference>
<feature type="region of interest" description="RNA-binding 1" evidence="9">
    <location>
        <begin position="108"/>
        <end position="110"/>
    </location>
</feature>
<dbReference type="SMART" id="SM00382">
    <property type="entry name" value="AAA"/>
    <property type="match status" value="1"/>
</dbReference>
<dbReference type="Gene3D" id="3.40.50.300">
    <property type="entry name" value="P-loop containing nucleotide triphosphate hydrolases"/>
    <property type="match status" value="1"/>
</dbReference>
<keyword evidence="3 9" id="KW-0378">Hydrolase</keyword>
<comment type="caution">
    <text evidence="13">The sequence shown here is derived from an EMBL/GenBank/DDBJ whole genome shotgun (WGS) entry which is preliminary data.</text>
</comment>
<dbReference type="EC" id="3.6.4.-" evidence="9 10"/>
<dbReference type="InterPro" id="IPR011113">
    <property type="entry name" value="Rho_RNA-bd"/>
</dbReference>
<evidence type="ECO:0000256" key="8">
    <source>
        <dbReference type="ARBA" id="ARBA00023163"/>
    </source>
</evidence>
<dbReference type="Gene3D" id="1.10.720.10">
    <property type="match status" value="1"/>
</dbReference>
<gene>
    <name evidence="9" type="primary">rho</name>
    <name evidence="13" type="ORF">BCF53_101108</name>
</gene>
<feature type="site" description="RNA-binding 2" evidence="9">
    <location>
        <position position="326"/>
    </location>
</feature>
<evidence type="ECO:0000256" key="1">
    <source>
        <dbReference type="ARBA" id="ARBA00022472"/>
    </source>
</evidence>
<dbReference type="SMART" id="SM00357">
    <property type="entry name" value="CSP"/>
    <property type="match status" value="1"/>
</dbReference>
<dbReference type="SUPFAM" id="SSF52540">
    <property type="entry name" value="P-loop containing nucleoside triphosphate hydrolases"/>
    <property type="match status" value="1"/>
</dbReference>
<dbReference type="InterPro" id="IPR003593">
    <property type="entry name" value="AAA+_ATPase"/>
</dbReference>
<evidence type="ECO:0000259" key="12">
    <source>
        <dbReference type="PROSITE" id="PS51856"/>
    </source>
</evidence>
<dbReference type="NCBIfam" id="TIGR00767">
    <property type="entry name" value="rho"/>
    <property type="match status" value="1"/>
</dbReference>
<proteinExistence type="inferred from homology"/>
<evidence type="ECO:0000256" key="4">
    <source>
        <dbReference type="ARBA" id="ARBA00022806"/>
    </source>
</evidence>
<evidence type="ECO:0000256" key="11">
    <source>
        <dbReference type="PROSITE-ProRule" id="PRU01203"/>
    </source>
</evidence>
<dbReference type="CDD" id="cd04459">
    <property type="entry name" value="Rho_CSD"/>
    <property type="match status" value="1"/>
</dbReference>
<dbReference type="EMBL" id="SLZR01000001">
    <property type="protein sequence ID" value="TCS43765.1"/>
    <property type="molecule type" value="Genomic_DNA"/>
</dbReference>
<dbReference type="InterPro" id="IPR027417">
    <property type="entry name" value="P-loop_NTPase"/>
</dbReference>
<comment type="similarity">
    <text evidence="9 11">Belongs to the Rho family.</text>
</comment>
<keyword evidence="7 9" id="KW-0805">Transcription regulation</keyword>
<dbReference type="GO" id="GO:0003723">
    <property type="term" value="F:RNA binding"/>
    <property type="evidence" value="ECO:0007669"/>
    <property type="project" value="UniProtKB-UniRule"/>
</dbReference>
<feature type="binding site" evidence="9">
    <location>
        <begin position="181"/>
        <end position="186"/>
    </location>
    <ligand>
        <name>ATP</name>
        <dbReference type="ChEBI" id="CHEBI:30616"/>
    </ligand>
</feature>
<dbReference type="GO" id="GO:0008186">
    <property type="term" value="F:ATP-dependent activity, acting on RNA"/>
    <property type="evidence" value="ECO:0007669"/>
    <property type="project" value="UniProtKB-UniRule"/>
</dbReference>
<dbReference type="SUPFAM" id="SSF50249">
    <property type="entry name" value="Nucleic acid-binding proteins"/>
    <property type="match status" value="1"/>
</dbReference>
<dbReference type="InterPro" id="IPR011129">
    <property type="entry name" value="CSD"/>
</dbReference>
<dbReference type="PANTHER" id="PTHR46425:SF1">
    <property type="entry name" value="TRANSCRIPTION TERMINATION FACTOR RHO"/>
    <property type="match status" value="1"/>
</dbReference>
<comment type="subunit">
    <text evidence="9">Homohexamer. The homohexamer assembles into an open ring structure.</text>
</comment>
<feature type="binding site" evidence="9">
    <location>
        <begin position="169"/>
        <end position="174"/>
    </location>
    <ligand>
        <name>ATP</name>
        <dbReference type="ChEBI" id="CHEBI:30616"/>
    </ligand>
</feature>
<dbReference type="InterPro" id="IPR012340">
    <property type="entry name" value="NA-bd_OB-fold"/>
</dbReference>
<comment type="function">
    <text evidence="9">Facilitates transcription termination by a mechanism that involves Rho binding to the nascent RNA, activation of Rho's RNA-dependent ATPase activity, and release of the mRNA from the DNA template.</text>
</comment>
<keyword evidence="6 9" id="KW-0694">RNA-binding</keyword>
<dbReference type="CDD" id="cd01128">
    <property type="entry name" value="rho_factor_C"/>
    <property type="match status" value="1"/>
</dbReference>
<sequence length="418" mass="46431">MNLSDLKTKAVPELLDIAKSMGLDNINRTRKQDLIFTILKRHAKSGEDIYGDGVLEILQDGFGFLRSAAASYLAGPDDIYVSPSQIRRFNLRTGDTIAGKIRPPKDGERYFALLKVDTINYAPLEEAKNKILFENLTPLFPDERLTLEAGNGSTEDMAGRILDLASPVGKGQRGLIVSPPKAGKTIMLQNVAAAITRDAPDADLIVLLIDERPEEVTEMQRSVRGEVIASTFDEPPARHVQVAEMVIEKAKRLVEHKRDVIILLDSITRLARAYNTIVPSSGKVLTGGVDANALERPKRFFGAARNIEEGGSLTIIATALIDTGSKMDEVIYEEFKGTGNMEVHLDRKIAEKRIFPAINIRRSGTRREDKLTTAPELQRMWILRKLLAEMEDVAAIEFLMGKLKQTKTNDEFFKSMKG</sequence>
<dbReference type="NCBIfam" id="NF006886">
    <property type="entry name" value="PRK09376.1"/>
    <property type="match status" value="1"/>
</dbReference>
<evidence type="ECO:0000256" key="5">
    <source>
        <dbReference type="ARBA" id="ARBA00022840"/>
    </source>
</evidence>
<keyword evidence="5 9" id="KW-0067">ATP-binding</keyword>
<keyword evidence="4 9" id="KW-0347">Helicase</keyword>
<feature type="region of interest" description="RNA-binding 1" evidence="9">
    <location>
        <begin position="78"/>
        <end position="80"/>
    </location>
</feature>
<dbReference type="Pfam" id="PF07497">
    <property type="entry name" value="Rho_RNA_bind"/>
    <property type="match status" value="1"/>
</dbReference>
<evidence type="ECO:0000313" key="14">
    <source>
        <dbReference type="Proteomes" id="UP000295793"/>
    </source>
</evidence>
<keyword evidence="1 9" id="KW-0806">Transcription termination</keyword>
<dbReference type="AlphaFoldDB" id="A0A4R3IC83"/>
<dbReference type="GO" id="GO:0005829">
    <property type="term" value="C:cytosol"/>
    <property type="evidence" value="ECO:0007669"/>
    <property type="project" value="UniProtKB-ARBA"/>
</dbReference>
<evidence type="ECO:0000256" key="10">
    <source>
        <dbReference type="NCBIfam" id="TIGR00767"/>
    </source>
</evidence>
<dbReference type="InterPro" id="IPR041703">
    <property type="entry name" value="Rho_factor_ATP-bd"/>
</dbReference>
<dbReference type="GO" id="GO:0006353">
    <property type="term" value="P:DNA-templated transcription termination"/>
    <property type="evidence" value="ECO:0007669"/>
    <property type="project" value="UniProtKB-UniRule"/>
</dbReference>
<evidence type="ECO:0000256" key="7">
    <source>
        <dbReference type="ARBA" id="ARBA00023015"/>
    </source>
</evidence>
<reference evidence="13 14" key="1">
    <citation type="submission" date="2019-03" db="EMBL/GenBank/DDBJ databases">
        <title>Genomic Encyclopedia of Archaeal and Bacterial Type Strains, Phase II (KMG-II): from individual species to whole genera.</title>
        <authorList>
            <person name="Goeker M."/>
        </authorList>
    </citation>
    <scope>NUCLEOTIDE SEQUENCE [LARGE SCALE GENOMIC DNA]</scope>
    <source>
        <strain evidence="13 14">DSM 15388</strain>
    </source>
</reference>
<keyword evidence="2 9" id="KW-0547">Nucleotide-binding</keyword>
<evidence type="ECO:0000313" key="13">
    <source>
        <dbReference type="EMBL" id="TCS43765.1"/>
    </source>
</evidence>
<dbReference type="Pfam" id="PF00006">
    <property type="entry name" value="ATP-synt_ab"/>
    <property type="match status" value="1"/>
</dbReference>
<evidence type="ECO:0000256" key="9">
    <source>
        <dbReference type="HAMAP-Rule" id="MF_01884"/>
    </source>
</evidence>
<dbReference type="Gene3D" id="2.40.50.140">
    <property type="entry name" value="Nucleic acid-binding proteins"/>
    <property type="match status" value="1"/>
</dbReference>
<accession>A0A4R3IC83</accession>
<feature type="binding site" evidence="9">
    <location>
        <position position="212"/>
    </location>
    <ligand>
        <name>ATP</name>
        <dbReference type="ChEBI" id="CHEBI:30616"/>
    </ligand>
</feature>
<dbReference type="InterPro" id="IPR011112">
    <property type="entry name" value="Rho-like_N"/>
</dbReference>
<organism evidence="13 14">
    <name type="scientific">Reinekea marinisedimentorum</name>
    <dbReference type="NCBI Taxonomy" id="230495"/>
    <lineage>
        <taxon>Bacteria</taxon>
        <taxon>Pseudomonadati</taxon>
        <taxon>Pseudomonadota</taxon>
        <taxon>Gammaproteobacteria</taxon>
        <taxon>Oceanospirillales</taxon>
        <taxon>Saccharospirillaceae</taxon>
        <taxon>Reinekea</taxon>
    </lineage>
</organism>
<dbReference type="GO" id="GO:0016787">
    <property type="term" value="F:hydrolase activity"/>
    <property type="evidence" value="ECO:0007669"/>
    <property type="project" value="UniProtKB-KW"/>
</dbReference>
<dbReference type="HAMAP" id="MF_01884">
    <property type="entry name" value="Rho"/>
    <property type="match status" value="1"/>
</dbReference>
<dbReference type="InterPro" id="IPR004665">
    <property type="entry name" value="Term_rho"/>
</dbReference>
<protein>
    <recommendedName>
        <fullName evidence="9 10">Transcription termination factor Rho</fullName>
        <ecNumber evidence="9 10">3.6.4.-</ecNumber>
    </recommendedName>
    <alternativeName>
        <fullName evidence="9">ATP-dependent helicase Rho</fullName>
    </alternativeName>
</protein>
<feature type="region of interest" description="RNA-binding 1" evidence="9">
    <location>
        <begin position="61"/>
        <end position="66"/>
    </location>
</feature>
<dbReference type="RefSeq" id="WP_132698788.1">
    <property type="nucleotide sequence ID" value="NZ_SLZR01000001.1"/>
</dbReference>
<dbReference type="PANTHER" id="PTHR46425">
    <property type="entry name" value="TRANSCRIPTION TERMINATION FACTOR RHO"/>
    <property type="match status" value="1"/>
</dbReference>
<feature type="domain" description="Rho RNA-BD" evidence="12">
    <location>
        <begin position="48"/>
        <end position="123"/>
    </location>
</feature>